<keyword evidence="2" id="KW-1185">Reference proteome</keyword>
<dbReference type="InterPro" id="IPR036388">
    <property type="entry name" value="WH-like_DNA-bd_sf"/>
</dbReference>
<comment type="caution">
    <text evidence="1">The sequence shown here is derived from an EMBL/GenBank/DDBJ whole genome shotgun (WGS) entry which is preliminary data.</text>
</comment>
<proteinExistence type="predicted"/>
<dbReference type="Pfam" id="PF00480">
    <property type="entry name" value="ROK"/>
    <property type="match status" value="1"/>
</dbReference>
<organism evidence="1 2">
    <name type="scientific">Deinococcus rufus</name>
    <dbReference type="NCBI Taxonomy" id="2136097"/>
    <lineage>
        <taxon>Bacteria</taxon>
        <taxon>Thermotogati</taxon>
        <taxon>Deinococcota</taxon>
        <taxon>Deinococci</taxon>
        <taxon>Deinococcales</taxon>
        <taxon>Deinococcaceae</taxon>
        <taxon>Deinococcus</taxon>
    </lineage>
</organism>
<dbReference type="PANTHER" id="PTHR18964:SF173">
    <property type="entry name" value="GLUCOKINASE"/>
    <property type="match status" value="1"/>
</dbReference>
<evidence type="ECO:0000313" key="1">
    <source>
        <dbReference type="EMBL" id="MFC3834190.1"/>
    </source>
</evidence>
<gene>
    <name evidence="1" type="ORF">ACFOSB_15160</name>
</gene>
<protein>
    <submittedName>
        <fullName evidence="1">ROK family protein</fullName>
    </submittedName>
</protein>
<dbReference type="Gene3D" id="3.30.420.40">
    <property type="match status" value="2"/>
</dbReference>
<dbReference type="Proteomes" id="UP001595803">
    <property type="component" value="Unassembled WGS sequence"/>
</dbReference>
<dbReference type="RefSeq" id="WP_380102622.1">
    <property type="nucleotide sequence ID" value="NZ_JBHRZG010000022.1"/>
</dbReference>
<dbReference type="EMBL" id="JBHRZG010000022">
    <property type="protein sequence ID" value="MFC3834190.1"/>
    <property type="molecule type" value="Genomic_DNA"/>
</dbReference>
<dbReference type="PANTHER" id="PTHR18964">
    <property type="entry name" value="ROK (REPRESSOR, ORF, KINASE) FAMILY"/>
    <property type="match status" value="1"/>
</dbReference>
<dbReference type="InterPro" id="IPR000600">
    <property type="entry name" value="ROK"/>
</dbReference>
<dbReference type="Gene3D" id="1.10.10.10">
    <property type="entry name" value="Winged helix-like DNA-binding domain superfamily/Winged helix DNA-binding domain"/>
    <property type="match status" value="1"/>
</dbReference>
<dbReference type="InterPro" id="IPR036390">
    <property type="entry name" value="WH_DNA-bd_sf"/>
</dbReference>
<accession>A0ABV7ZD98</accession>
<dbReference type="SUPFAM" id="SSF46785">
    <property type="entry name" value="Winged helix' DNA-binding domain"/>
    <property type="match status" value="1"/>
</dbReference>
<reference evidence="2" key="1">
    <citation type="journal article" date="2019" name="Int. J. Syst. Evol. Microbiol.">
        <title>The Global Catalogue of Microorganisms (GCM) 10K type strain sequencing project: providing services to taxonomists for standard genome sequencing and annotation.</title>
        <authorList>
            <consortium name="The Broad Institute Genomics Platform"/>
            <consortium name="The Broad Institute Genome Sequencing Center for Infectious Disease"/>
            <person name="Wu L."/>
            <person name="Ma J."/>
        </authorList>
    </citation>
    <scope>NUCLEOTIDE SEQUENCE [LARGE SCALE GENOMIC DNA]</scope>
    <source>
        <strain evidence="2">CCTCC AB 2017081</strain>
    </source>
</reference>
<evidence type="ECO:0000313" key="2">
    <source>
        <dbReference type="Proteomes" id="UP001595803"/>
    </source>
</evidence>
<dbReference type="SUPFAM" id="SSF53067">
    <property type="entry name" value="Actin-like ATPase domain"/>
    <property type="match status" value="1"/>
</dbReference>
<dbReference type="InterPro" id="IPR043129">
    <property type="entry name" value="ATPase_NBD"/>
</dbReference>
<sequence length="341" mass="35997">MSQPQALRQRNRRQVVQALLDHGSLTRPALADELGVSKVTAAAIVQELQTSGWLTLGAGTAGRTGRTAQTVHLASHLGAALAIDLQNDQITVHRQSVVSADHDLQLVMPGPVATADGALSALRQGLTPGPFGAVRVVVISVPAPVDHAGDIQPPNALNAFDERPLRRAVEEAGAALRFENDANLVALDYASRTPWLQNLATVIERPSGIGMGLILNGELYRGRTGRAGEFGQIPVASGRAVGRLETLPPSRRIQATARALATLVVGLDLEHLVVNFERGDLLVQTLRQLLEATADGDTPPLDVSQEPAGTPLLGAAHLSLHLARQRLLTDAMTLGTLTHVA</sequence>
<dbReference type="CDD" id="cd23763">
    <property type="entry name" value="ASKHA_ATPase_ROK"/>
    <property type="match status" value="1"/>
</dbReference>
<name>A0ABV7ZD98_9DEIO</name>